<feature type="coiled-coil region" evidence="1">
    <location>
        <begin position="84"/>
        <end position="149"/>
    </location>
</feature>
<feature type="compositionally biased region" description="Acidic residues" evidence="2">
    <location>
        <begin position="50"/>
        <end position="61"/>
    </location>
</feature>
<keyword evidence="4" id="KW-1185">Reference proteome</keyword>
<feature type="region of interest" description="Disordered" evidence="2">
    <location>
        <begin position="1"/>
        <end position="82"/>
    </location>
</feature>
<reference evidence="3 4" key="1">
    <citation type="submission" date="2024-01" db="EMBL/GenBank/DDBJ databases">
        <title>A draft genome for a cacao thread blight-causing isolate of Paramarasmius palmivorus.</title>
        <authorList>
            <person name="Baruah I.K."/>
            <person name="Bukari Y."/>
            <person name="Amoako-Attah I."/>
            <person name="Meinhardt L.W."/>
            <person name="Bailey B.A."/>
            <person name="Cohen S.P."/>
        </authorList>
    </citation>
    <scope>NUCLEOTIDE SEQUENCE [LARGE SCALE GENOMIC DNA]</scope>
    <source>
        <strain evidence="3 4">GH-12</strain>
    </source>
</reference>
<dbReference type="EMBL" id="JAYKXP010000124">
    <property type="protein sequence ID" value="KAK7024426.1"/>
    <property type="molecule type" value="Genomic_DNA"/>
</dbReference>
<comment type="caution">
    <text evidence="3">The sequence shown here is derived from an EMBL/GenBank/DDBJ whole genome shotgun (WGS) entry which is preliminary data.</text>
</comment>
<protein>
    <submittedName>
        <fullName evidence="3">Uncharacterized protein</fullName>
    </submittedName>
</protein>
<feature type="compositionally biased region" description="Basic and acidic residues" evidence="2">
    <location>
        <begin position="37"/>
        <end position="49"/>
    </location>
</feature>
<organism evidence="3 4">
    <name type="scientific">Paramarasmius palmivorus</name>
    <dbReference type="NCBI Taxonomy" id="297713"/>
    <lineage>
        <taxon>Eukaryota</taxon>
        <taxon>Fungi</taxon>
        <taxon>Dikarya</taxon>
        <taxon>Basidiomycota</taxon>
        <taxon>Agaricomycotina</taxon>
        <taxon>Agaricomycetes</taxon>
        <taxon>Agaricomycetidae</taxon>
        <taxon>Agaricales</taxon>
        <taxon>Marasmiineae</taxon>
        <taxon>Marasmiaceae</taxon>
        <taxon>Paramarasmius</taxon>
    </lineage>
</organism>
<evidence type="ECO:0000313" key="3">
    <source>
        <dbReference type="EMBL" id="KAK7024426.1"/>
    </source>
</evidence>
<dbReference type="AlphaFoldDB" id="A0AAW0BFA3"/>
<feature type="compositionally biased region" description="Polar residues" evidence="2">
    <location>
        <begin position="12"/>
        <end position="24"/>
    </location>
</feature>
<evidence type="ECO:0000313" key="4">
    <source>
        <dbReference type="Proteomes" id="UP001383192"/>
    </source>
</evidence>
<evidence type="ECO:0000256" key="1">
    <source>
        <dbReference type="SAM" id="Coils"/>
    </source>
</evidence>
<gene>
    <name evidence="3" type="ORF">VNI00_016277</name>
</gene>
<sequence length="240" mass="26768">MSFLRPVKQTPRKSASVKQPSIGSTFEVFALNSISGVEERPRKRAKNDDSECEDSGDDVEDPPPKKRGRPPKSKGPVSDILSMQRKSAKLLKALDADLQQLQQRNTQIDELKAENARLEQNWNESKRMVGELKKSNENLTKKLEECGETEIGLKSEVAQVKELLFEAEHTKGCLGRDVVKWKDSSDGLAEEKRRLEERVKALEGMMMQSKGEFTKFIDGLKSGLPGLERLLGGITDGNSA</sequence>
<accession>A0AAW0BFA3</accession>
<dbReference type="Proteomes" id="UP001383192">
    <property type="component" value="Unassembled WGS sequence"/>
</dbReference>
<proteinExistence type="predicted"/>
<evidence type="ECO:0000256" key="2">
    <source>
        <dbReference type="SAM" id="MobiDB-lite"/>
    </source>
</evidence>
<name>A0AAW0BFA3_9AGAR</name>
<keyword evidence="1" id="KW-0175">Coiled coil</keyword>
<feature type="coiled-coil region" evidence="1">
    <location>
        <begin position="178"/>
        <end position="212"/>
    </location>
</feature>